<proteinExistence type="predicted"/>
<comment type="caution">
    <text evidence="1">The sequence shown here is derived from an EMBL/GenBank/DDBJ whole genome shotgun (WGS) entry which is preliminary data.</text>
</comment>
<evidence type="ECO:0000313" key="1">
    <source>
        <dbReference type="EMBL" id="KAE9599551.1"/>
    </source>
</evidence>
<name>A0A6A4PC30_LUPAL</name>
<protein>
    <submittedName>
        <fullName evidence="1">Uncharacterized protein</fullName>
    </submittedName>
</protein>
<dbReference type="EMBL" id="WOCE01000014">
    <property type="protein sequence ID" value="KAE9599551.1"/>
    <property type="molecule type" value="Genomic_DNA"/>
</dbReference>
<dbReference type="AlphaFoldDB" id="A0A6A4PC30"/>
<dbReference type="Proteomes" id="UP000447434">
    <property type="component" value="Chromosome 14"/>
</dbReference>
<keyword evidence="2" id="KW-1185">Reference proteome</keyword>
<accession>A0A6A4PC30</accession>
<evidence type="ECO:0000313" key="2">
    <source>
        <dbReference type="Proteomes" id="UP000447434"/>
    </source>
</evidence>
<reference evidence="2" key="1">
    <citation type="journal article" date="2020" name="Nat. Commun.">
        <title>Genome sequence of the cluster root forming white lupin.</title>
        <authorList>
            <person name="Hufnagel B."/>
            <person name="Marques A."/>
            <person name="Soriano A."/>
            <person name="Marques L."/>
            <person name="Divol F."/>
            <person name="Doumas P."/>
            <person name="Sallet E."/>
            <person name="Mancinotti D."/>
            <person name="Carrere S."/>
            <person name="Marande W."/>
            <person name="Arribat S."/>
            <person name="Keller J."/>
            <person name="Huneau C."/>
            <person name="Blein T."/>
            <person name="Aime D."/>
            <person name="Laguerre M."/>
            <person name="Taylor J."/>
            <person name="Schubert V."/>
            <person name="Nelson M."/>
            <person name="Geu-Flores F."/>
            <person name="Crespi M."/>
            <person name="Gallardo-Guerrero K."/>
            <person name="Delaux P.-M."/>
            <person name="Salse J."/>
            <person name="Berges H."/>
            <person name="Guyot R."/>
            <person name="Gouzy J."/>
            <person name="Peret B."/>
        </authorList>
    </citation>
    <scope>NUCLEOTIDE SEQUENCE [LARGE SCALE GENOMIC DNA]</scope>
    <source>
        <strain evidence="2">cv. Amiga</strain>
    </source>
</reference>
<sequence length="104" mass="12439">MSLCMLIVCQLSFFLNVCIFISLRYVHCIVYDYHFVSPEIYFLRKCLSLPLHFSFSLPLIKNMHLHFCIQSEFFSCLHIFMFLKTPSFDLKFSRSKLSDLYAFL</sequence>
<organism evidence="1 2">
    <name type="scientific">Lupinus albus</name>
    <name type="common">White lupine</name>
    <name type="synonym">Lupinus termis</name>
    <dbReference type="NCBI Taxonomy" id="3870"/>
    <lineage>
        <taxon>Eukaryota</taxon>
        <taxon>Viridiplantae</taxon>
        <taxon>Streptophyta</taxon>
        <taxon>Embryophyta</taxon>
        <taxon>Tracheophyta</taxon>
        <taxon>Spermatophyta</taxon>
        <taxon>Magnoliopsida</taxon>
        <taxon>eudicotyledons</taxon>
        <taxon>Gunneridae</taxon>
        <taxon>Pentapetalae</taxon>
        <taxon>rosids</taxon>
        <taxon>fabids</taxon>
        <taxon>Fabales</taxon>
        <taxon>Fabaceae</taxon>
        <taxon>Papilionoideae</taxon>
        <taxon>50 kb inversion clade</taxon>
        <taxon>genistoids sensu lato</taxon>
        <taxon>core genistoids</taxon>
        <taxon>Genisteae</taxon>
        <taxon>Lupinus</taxon>
    </lineage>
</organism>
<gene>
    <name evidence="1" type="ORF">Lalb_Chr14g0363411</name>
</gene>